<gene>
    <name evidence="1" type="ORF">U771_06580</name>
</gene>
<protein>
    <submittedName>
        <fullName evidence="1">Uncharacterized protein</fullName>
    </submittedName>
</protein>
<evidence type="ECO:0000313" key="2">
    <source>
        <dbReference type="Proteomes" id="UP000018725"/>
    </source>
</evidence>
<name>A0ACA7P1R6_9PSED</name>
<organism evidence="1 2">
    <name type="scientific">Pseudomonas gorinensis</name>
    <dbReference type="NCBI Taxonomy" id="3240790"/>
    <lineage>
        <taxon>Bacteria</taxon>
        <taxon>Pseudomonadati</taxon>
        <taxon>Pseudomonadota</taxon>
        <taxon>Gammaproteobacteria</taxon>
        <taxon>Pseudomonadales</taxon>
        <taxon>Pseudomonadaceae</taxon>
        <taxon>Pseudomonas</taxon>
    </lineage>
</organism>
<sequence length="73" mass="8073">MPGDLKLLLPALIVEQPCHGYELICQIESLFDGAYTPSSGVIYPTLTFLEESDLIQGDASVLQGRRLLACRRH</sequence>
<keyword evidence="2" id="KW-1185">Reference proteome</keyword>
<dbReference type="EMBL" id="CP006852">
    <property type="protein sequence ID" value="AHC33863.1"/>
    <property type="molecule type" value="Genomic_DNA"/>
</dbReference>
<dbReference type="Proteomes" id="UP000018725">
    <property type="component" value="Chromosome"/>
</dbReference>
<evidence type="ECO:0000313" key="1">
    <source>
        <dbReference type="EMBL" id="AHC33863.1"/>
    </source>
</evidence>
<proteinExistence type="predicted"/>
<reference evidence="1 2" key="1">
    <citation type="journal article" date="2014" name="Genome Announc.">
        <title>Complete Genome Sequence of Pseudomonas sp. Strain TKP, Isolated from a gamma-Hexachlorocyclohexane-Degrading Mixed Culture.</title>
        <authorList>
            <person name="Ohtsubo Y."/>
            <person name="Kishida K."/>
            <person name="Sato T."/>
            <person name="Tabata M."/>
            <person name="Kawasumi T."/>
            <person name="Ogura Y."/>
            <person name="Hayashi T."/>
            <person name="Tsuda M."/>
            <person name="Nagata Y."/>
        </authorList>
    </citation>
    <scope>NUCLEOTIDE SEQUENCE [LARGE SCALE GENOMIC DNA]</scope>
    <source>
        <strain evidence="1 2">TKP</strain>
    </source>
</reference>
<accession>A0ACA7P1R6</accession>